<dbReference type="Gene3D" id="2.30.42.10">
    <property type="match status" value="1"/>
</dbReference>
<feature type="region of interest" description="Disordered" evidence="3">
    <location>
        <begin position="513"/>
        <end position="539"/>
    </location>
</feature>
<dbReference type="EMBL" id="JBBCAQ010000037">
    <property type="protein sequence ID" value="KAK7574508.1"/>
    <property type="molecule type" value="Genomic_DNA"/>
</dbReference>
<keyword evidence="2" id="KW-0963">Cytoplasm</keyword>
<evidence type="ECO:0000313" key="5">
    <source>
        <dbReference type="EMBL" id="KAK7574508.1"/>
    </source>
</evidence>
<accession>A0AAN9T5Y1</accession>
<feature type="domain" description="PDZ" evidence="4">
    <location>
        <begin position="47"/>
        <end position="135"/>
    </location>
</feature>
<dbReference type="SUPFAM" id="SSF50156">
    <property type="entry name" value="PDZ domain-like"/>
    <property type="match status" value="1"/>
</dbReference>
<comment type="caution">
    <text evidence="5">The sequence shown here is derived from an EMBL/GenBank/DDBJ whole genome shotgun (WGS) entry which is preliminary data.</text>
</comment>
<feature type="region of interest" description="Disordered" evidence="3">
    <location>
        <begin position="181"/>
        <end position="216"/>
    </location>
</feature>
<feature type="compositionally biased region" description="Polar residues" evidence="3">
    <location>
        <begin position="300"/>
        <end position="311"/>
    </location>
</feature>
<dbReference type="CDD" id="cd06713">
    <property type="entry name" value="PDZ_tamalin_CYTIP-like"/>
    <property type="match status" value="1"/>
</dbReference>
<dbReference type="InterPro" id="IPR001478">
    <property type="entry name" value="PDZ"/>
</dbReference>
<protein>
    <recommendedName>
        <fullName evidence="4">PDZ domain-containing protein</fullName>
    </recommendedName>
</protein>
<dbReference type="AlphaFoldDB" id="A0AAN9T5Y1"/>
<evidence type="ECO:0000256" key="3">
    <source>
        <dbReference type="SAM" id="MobiDB-lite"/>
    </source>
</evidence>
<dbReference type="PANTHER" id="PTHR15963">
    <property type="entry name" value="GENERAL RECEPTOR FOR PHOSPHOINOSITIDES 1-ASSOCIATED SCAFFOLD PROTEIN-RELATED"/>
    <property type="match status" value="1"/>
</dbReference>
<dbReference type="Proteomes" id="UP001367676">
    <property type="component" value="Unassembled WGS sequence"/>
</dbReference>
<comment type="subcellular location">
    <subcellularLocation>
        <location evidence="1">Cytoplasm</location>
    </subcellularLocation>
</comment>
<dbReference type="GO" id="GO:0005737">
    <property type="term" value="C:cytoplasm"/>
    <property type="evidence" value="ECO:0007669"/>
    <property type="project" value="UniProtKB-SubCell"/>
</dbReference>
<reference evidence="5 6" key="1">
    <citation type="submission" date="2024-03" db="EMBL/GenBank/DDBJ databases">
        <title>Adaptation during the transition from Ophiocordyceps entomopathogen to insect associate is accompanied by gene loss and intensified selection.</title>
        <authorList>
            <person name="Ward C.M."/>
            <person name="Onetto C.A."/>
            <person name="Borneman A.R."/>
        </authorList>
    </citation>
    <scope>NUCLEOTIDE SEQUENCE [LARGE SCALE GENOMIC DNA]</scope>
    <source>
        <strain evidence="5">AWRI1</strain>
        <tissue evidence="5">Single Adult Female</tissue>
    </source>
</reference>
<evidence type="ECO:0000256" key="2">
    <source>
        <dbReference type="ARBA" id="ARBA00022490"/>
    </source>
</evidence>
<proteinExistence type="predicted"/>
<feature type="region of interest" description="Disordered" evidence="3">
    <location>
        <begin position="396"/>
        <end position="436"/>
    </location>
</feature>
<feature type="compositionally biased region" description="Basic and acidic residues" evidence="3">
    <location>
        <begin position="636"/>
        <end position="651"/>
    </location>
</feature>
<dbReference type="InterPro" id="IPR036034">
    <property type="entry name" value="PDZ_sf"/>
</dbReference>
<gene>
    <name evidence="5" type="ORF">V9T40_011699</name>
</gene>
<feature type="compositionally biased region" description="Polar residues" evidence="3">
    <location>
        <begin position="410"/>
        <end position="422"/>
    </location>
</feature>
<evidence type="ECO:0000259" key="4">
    <source>
        <dbReference type="PROSITE" id="PS50106"/>
    </source>
</evidence>
<dbReference type="InterPro" id="IPR052122">
    <property type="entry name" value="Intracell_Traff_Signaling_Reg"/>
</dbReference>
<feature type="region of interest" description="Disordered" evidence="3">
    <location>
        <begin position="266"/>
        <end position="346"/>
    </location>
</feature>
<dbReference type="SMART" id="SM00228">
    <property type="entry name" value="PDZ"/>
    <property type="match status" value="1"/>
</dbReference>
<feature type="region of interest" description="Disordered" evidence="3">
    <location>
        <begin position="631"/>
        <end position="662"/>
    </location>
</feature>
<evidence type="ECO:0000256" key="1">
    <source>
        <dbReference type="ARBA" id="ARBA00004496"/>
    </source>
</evidence>
<sequence>MNTHLSPPPSKMLVLSEQEIHYSQILERVKPDRVTITKPEEDRRRRTIIVEKKNGSYGFTLQSYGIHYKKEQEIEVITYVDHVDYDGPAFRAGMREGDVILSINGRDMEKVDHKSLVNFIKSCDTRMRMVVLFEDCVRKVELHMKYIKLQDALKAKTIELEKLCLQEKELLSGKWKTHSLPARKKTNSAAKTSEYGSKVPTDNEEERLNRSTQSTEDVGHVQLCHRVQHHLLISYPRHPPYYIDSHCRAYYVYPSVVASPSSSKEYLVSTPSTQSSRHHLDNNCGPSNYLKDTQRRRSSYAVNDSKLSNSRESLRHHTNNYGHNSRASSKHHLNDPSLRHEAHKITRSKSYHQRICGGCLRGEKAAQENTENGVLEAYDLASTGSPCCSAECVPSRRRRSHSHHGAKLKPSSSKTSLQSCNTNRDHSEGHSNRSTQVNISTSFQGNGYLRKHCGPKYEGIRKQDPAYQNLLSQHSLQSCTSNELPANHAAIADRSVASYATSVSTDTLYWDQPSSLQSSRKHSTKSSSTAGRYPDHHVKPVKSWDNLATAKTHNGHGSCDYLDRNGKSYSTKNVSQLPHQPRDRYFDPNKSSESLFYSQNLSEASYSCEYLSQDNPTFISNEEGRFVPVMPSDVTGQRDKASQTDSSKRLVDVAQTPEITRL</sequence>
<evidence type="ECO:0000313" key="6">
    <source>
        <dbReference type="Proteomes" id="UP001367676"/>
    </source>
</evidence>
<feature type="compositionally biased region" description="Basic and acidic residues" evidence="3">
    <location>
        <begin position="332"/>
        <end position="344"/>
    </location>
</feature>
<feature type="compositionally biased region" description="Basic residues" evidence="3">
    <location>
        <begin position="396"/>
        <end position="407"/>
    </location>
</feature>
<organism evidence="5 6">
    <name type="scientific">Parthenolecanium corni</name>
    <dbReference type="NCBI Taxonomy" id="536013"/>
    <lineage>
        <taxon>Eukaryota</taxon>
        <taxon>Metazoa</taxon>
        <taxon>Ecdysozoa</taxon>
        <taxon>Arthropoda</taxon>
        <taxon>Hexapoda</taxon>
        <taxon>Insecta</taxon>
        <taxon>Pterygota</taxon>
        <taxon>Neoptera</taxon>
        <taxon>Paraneoptera</taxon>
        <taxon>Hemiptera</taxon>
        <taxon>Sternorrhyncha</taxon>
        <taxon>Coccoidea</taxon>
        <taxon>Coccidae</taxon>
        <taxon>Parthenolecanium</taxon>
    </lineage>
</organism>
<dbReference type="PROSITE" id="PS50106">
    <property type="entry name" value="PDZ"/>
    <property type="match status" value="1"/>
</dbReference>
<dbReference type="Pfam" id="PF00595">
    <property type="entry name" value="PDZ"/>
    <property type="match status" value="1"/>
</dbReference>
<keyword evidence="6" id="KW-1185">Reference proteome</keyword>
<dbReference type="PANTHER" id="PTHR15963:SF5">
    <property type="entry name" value="SHORT SPINDLE 6, ISOFORM A"/>
    <property type="match status" value="1"/>
</dbReference>
<name>A0AAN9T5Y1_9HEMI</name>